<name>B8KU65_9GAMM</name>
<dbReference type="PANTHER" id="PTHR43861">
    <property type="entry name" value="TRANS-ACONITATE 2-METHYLTRANSFERASE-RELATED"/>
    <property type="match status" value="1"/>
</dbReference>
<reference evidence="3" key="1">
    <citation type="journal article" date="2013" name="BMC Microbiol.">
        <title>Taxonomy and evolution of bacteriochlorophyll a-containing members of the OM60/NOR5 clade of marine gammaproteobacteria: description of Luminiphilus syltensis gen. nov., sp. nov., reclassification of Haliea rubra as Pseudohaliea rubra gen. nov., comb. nov., and emendation of Chromatocurvus halotolerans.</title>
        <authorList>
            <person name="Spring S."/>
            <person name="Riedel T."/>
            <person name="Sproer C."/>
            <person name="Yan S."/>
            <person name="Harder J."/>
            <person name="Fuchs B.M."/>
        </authorList>
    </citation>
    <scope>NUCLEOTIDE SEQUENCE [LARGE SCALE GENOMIC DNA]</scope>
    <source>
        <strain evidence="3">NOR51-B</strain>
    </source>
</reference>
<dbReference type="SUPFAM" id="SSF53335">
    <property type="entry name" value="S-adenosyl-L-methionine-dependent methyltransferases"/>
    <property type="match status" value="1"/>
</dbReference>
<dbReference type="STRING" id="565045.NOR51B_1186"/>
<dbReference type="InterPro" id="IPR013216">
    <property type="entry name" value="Methyltransf_11"/>
</dbReference>
<feature type="domain" description="HTH arsR-type" evidence="1">
    <location>
        <begin position="5"/>
        <end position="104"/>
    </location>
</feature>
<sequence length="326" mass="35616">MRPAAGQKSAVDYPSLFKALGDALRLNILRVLHGDSFSVSELCDVFDLRQSALSHHLKVLVAADLLVRRREGTAIFYRRQVPDGPDKALLQAVYAALDDVALDEELVDSLAKVHHQRELNSLNFFRDHLTQFRENREMIASYSDYADASLHLLDTLALADDASVLEIGPGEGDLLPALAERVTNLTALDNSPAMLDIARTKIDPGLAVTFIEGDIGAGALADQCFDVVVANMVLHHTPHPEKVFAASAAHLKPGGALIISELCAHDQAWAREHCGDLWLGFEPAQLSHWAEGTGLTASAEVFIAQRNGFQIQVRLFRRSESTGDLK</sequence>
<dbReference type="CDD" id="cd00090">
    <property type="entry name" value="HTH_ARSR"/>
    <property type="match status" value="1"/>
</dbReference>
<evidence type="ECO:0000313" key="2">
    <source>
        <dbReference type="EMBL" id="EED35241.1"/>
    </source>
</evidence>
<dbReference type="eggNOG" id="COG0640">
    <property type="taxonomic scope" value="Bacteria"/>
</dbReference>
<dbReference type="eggNOG" id="COG4106">
    <property type="taxonomic scope" value="Bacteria"/>
</dbReference>
<keyword evidence="2" id="KW-0808">Transferase</keyword>
<dbReference type="CDD" id="cd02440">
    <property type="entry name" value="AdoMet_MTases"/>
    <property type="match status" value="1"/>
</dbReference>
<dbReference type="EMBL" id="DS999411">
    <property type="protein sequence ID" value="EED35241.1"/>
    <property type="molecule type" value="Genomic_DNA"/>
</dbReference>
<organism evidence="2 3">
    <name type="scientific">Luminiphilus syltensis NOR5-1B</name>
    <dbReference type="NCBI Taxonomy" id="565045"/>
    <lineage>
        <taxon>Bacteria</taxon>
        <taxon>Pseudomonadati</taxon>
        <taxon>Pseudomonadota</taxon>
        <taxon>Gammaproteobacteria</taxon>
        <taxon>Cellvibrionales</taxon>
        <taxon>Halieaceae</taxon>
        <taxon>Luminiphilus</taxon>
    </lineage>
</organism>
<dbReference type="InterPro" id="IPR001845">
    <property type="entry name" value="HTH_ArsR_DNA-bd_dom"/>
</dbReference>
<dbReference type="HOGENOM" id="CLU_063642_1_0_6"/>
<evidence type="ECO:0000259" key="1">
    <source>
        <dbReference type="PROSITE" id="PS50987"/>
    </source>
</evidence>
<dbReference type="Pfam" id="PF08241">
    <property type="entry name" value="Methyltransf_11"/>
    <property type="match status" value="1"/>
</dbReference>
<dbReference type="SUPFAM" id="SSF46785">
    <property type="entry name" value="Winged helix' DNA-binding domain"/>
    <property type="match status" value="1"/>
</dbReference>
<proteinExistence type="predicted"/>
<evidence type="ECO:0000313" key="3">
    <source>
        <dbReference type="Proteomes" id="UP000004699"/>
    </source>
</evidence>
<accession>B8KU65</accession>
<dbReference type="InterPro" id="IPR036390">
    <property type="entry name" value="WH_DNA-bd_sf"/>
</dbReference>
<dbReference type="InterPro" id="IPR036388">
    <property type="entry name" value="WH-like_DNA-bd_sf"/>
</dbReference>
<dbReference type="Gene3D" id="1.10.10.10">
    <property type="entry name" value="Winged helix-like DNA-binding domain superfamily/Winged helix DNA-binding domain"/>
    <property type="match status" value="1"/>
</dbReference>
<dbReference type="Gene3D" id="3.40.50.150">
    <property type="entry name" value="Vaccinia Virus protein VP39"/>
    <property type="match status" value="1"/>
</dbReference>
<keyword evidence="3" id="KW-1185">Reference proteome</keyword>
<dbReference type="Pfam" id="PF12840">
    <property type="entry name" value="HTH_20"/>
    <property type="match status" value="1"/>
</dbReference>
<keyword evidence="2" id="KW-0489">Methyltransferase</keyword>
<dbReference type="InterPro" id="IPR029063">
    <property type="entry name" value="SAM-dependent_MTases_sf"/>
</dbReference>
<dbReference type="Proteomes" id="UP000004699">
    <property type="component" value="Unassembled WGS sequence"/>
</dbReference>
<dbReference type="NCBIfam" id="NF033788">
    <property type="entry name" value="HTH_metalloreg"/>
    <property type="match status" value="1"/>
</dbReference>
<dbReference type="SMART" id="SM00418">
    <property type="entry name" value="HTH_ARSR"/>
    <property type="match status" value="1"/>
</dbReference>
<dbReference type="PRINTS" id="PR00778">
    <property type="entry name" value="HTHARSR"/>
</dbReference>
<dbReference type="GO" id="GO:0008757">
    <property type="term" value="F:S-adenosylmethionine-dependent methyltransferase activity"/>
    <property type="evidence" value="ECO:0007669"/>
    <property type="project" value="InterPro"/>
</dbReference>
<dbReference type="InterPro" id="IPR011991">
    <property type="entry name" value="ArsR-like_HTH"/>
</dbReference>
<dbReference type="GO" id="GO:0032259">
    <property type="term" value="P:methylation"/>
    <property type="evidence" value="ECO:0007669"/>
    <property type="project" value="UniProtKB-KW"/>
</dbReference>
<protein>
    <submittedName>
        <fullName evidence="2">Methyltransferase type 11</fullName>
    </submittedName>
</protein>
<dbReference type="PROSITE" id="PS50987">
    <property type="entry name" value="HTH_ARSR_2"/>
    <property type="match status" value="1"/>
</dbReference>
<dbReference type="AlphaFoldDB" id="B8KU65"/>
<dbReference type="GO" id="GO:0003700">
    <property type="term" value="F:DNA-binding transcription factor activity"/>
    <property type="evidence" value="ECO:0007669"/>
    <property type="project" value="InterPro"/>
</dbReference>
<gene>
    <name evidence="2" type="ORF">NOR51B_1186</name>
</gene>